<evidence type="ECO:0000256" key="12">
    <source>
        <dbReference type="ARBA" id="ARBA00031158"/>
    </source>
</evidence>
<reference evidence="16 17" key="1">
    <citation type="submission" date="2024-06" db="EMBL/GenBank/DDBJ databases">
        <title>The Natural Products Discovery Center: Release of the First 8490 Sequenced Strains for Exploring Actinobacteria Biosynthetic Diversity.</title>
        <authorList>
            <person name="Kalkreuter E."/>
            <person name="Kautsar S.A."/>
            <person name="Yang D."/>
            <person name="Bader C.D."/>
            <person name="Teijaro C.N."/>
            <person name="Fluegel L."/>
            <person name="Davis C.M."/>
            <person name="Simpson J.R."/>
            <person name="Lauterbach L."/>
            <person name="Steele A.D."/>
            <person name="Gui C."/>
            <person name="Meng S."/>
            <person name="Li G."/>
            <person name="Viehrig K."/>
            <person name="Ye F."/>
            <person name="Su P."/>
            <person name="Kiefer A.F."/>
            <person name="Nichols A."/>
            <person name="Cepeda A.J."/>
            <person name="Yan W."/>
            <person name="Fan B."/>
            <person name="Jiang Y."/>
            <person name="Adhikari A."/>
            <person name="Zheng C.-J."/>
            <person name="Schuster L."/>
            <person name="Cowan T.M."/>
            <person name="Smanski M.J."/>
            <person name="Chevrette M.G."/>
            <person name="De Carvalho L.P.S."/>
            <person name="Shen B."/>
        </authorList>
    </citation>
    <scope>NUCLEOTIDE SEQUENCE [LARGE SCALE GENOMIC DNA]</scope>
    <source>
        <strain evidence="16 17">NPDC045974</strain>
    </source>
</reference>
<protein>
    <recommendedName>
        <fullName evidence="5">L-lysine N6-monooxygenase MbtG</fullName>
        <ecNumber evidence="4">1.14.13.59</ecNumber>
    </recommendedName>
    <alternativeName>
        <fullName evidence="14">Lysine 6-N-hydroxylase</fullName>
    </alternativeName>
    <alternativeName>
        <fullName evidence="13">Lysine N6-hydroxylase</fullName>
    </alternativeName>
    <alternativeName>
        <fullName evidence="11">Lysine-N-oxygenase</fullName>
    </alternativeName>
    <alternativeName>
        <fullName evidence="12">Mycobactin synthase protein G</fullName>
    </alternativeName>
</protein>
<comment type="cofactor">
    <cofactor evidence="1">
        <name>FAD</name>
        <dbReference type="ChEBI" id="CHEBI:57692"/>
    </cofactor>
</comment>
<accession>A0ABV3C3X1</accession>
<evidence type="ECO:0000256" key="5">
    <source>
        <dbReference type="ARBA" id="ARBA00016406"/>
    </source>
</evidence>
<dbReference type="EC" id="1.14.13.59" evidence="4"/>
<comment type="pathway">
    <text evidence="2">Siderophore biosynthesis.</text>
</comment>
<evidence type="ECO:0000256" key="13">
    <source>
        <dbReference type="ARBA" id="ARBA00032493"/>
    </source>
</evidence>
<comment type="similarity">
    <text evidence="3">Belongs to the lysine N(6)-hydroxylase/L-ornithine N(5)-oxygenase family.</text>
</comment>
<keyword evidence="9" id="KW-0560">Oxidoreductase</keyword>
<organism evidence="16 17">
    <name type="scientific">Streptomyces narbonensis</name>
    <dbReference type="NCBI Taxonomy" id="67333"/>
    <lineage>
        <taxon>Bacteria</taxon>
        <taxon>Bacillati</taxon>
        <taxon>Actinomycetota</taxon>
        <taxon>Actinomycetes</taxon>
        <taxon>Kitasatosporales</taxon>
        <taxon>Streptomycetaceae</taxon>
        <taxon>Streptomyces</taxon>
    </lineage>
</organism>
<name>A0ABV3C3X1_9ACTN</name>
<evidence type="ECO:0000256" key="14">
    <source>
        <dbReference type="ARBA" id="ARBA00032738"/>
    </source>
</evidence>
<gene>
    <name evidence="16" type="ORF">AB0A88_04925</name>
</gene>
<dbReference type="Pfam" id="PF13434">
    <property type="entry name" value="Lys_Orn_oxgnase"/>
    <property type="match status" value="1"/>
</dbReference>
<evidence type="ECO:0000256" key="11">
    <source>
        <dbReference type="ARBA" id="ARBA00029939"/>
    </source>
</evidence>
<evidence type="ECO:0000256" key="1">
    <source>
        <dbReference type="ARBA" id="ARBA00001974"/>
    </source>
</evidence>
<keyword evidence="6" id="KW-0285">Flavoprotein</keyword>
<comment type="catalytic activity">
    <reaction evidence="15">
        <text>L-lysine + NADPH + O2 = N(6)-hydroxy-L-lysine + NADP(+) + H2O</text>
        <dbReference type="Rhea" id="RHEA:23228"/>
        <dbReference type="ChEBI" id="CHEBI:15377"/>
        <dbReference type="ChEBI" id="CHEBI:15379"/>
        <dbReference type="ChEBI" id="CHEBI:32551"/>
        <dbReference type="ChEBI" id="CHEBI:57783"/>
        <dbReference type="ChEBI" id="CHEBI:57820"/>
        <dbReference type="ChEBI" id="CHEBI:58349"/>
        <dbReference type="EC" id="1.14.13.59"/>
    </reaction>
</comment>
<proteinExistence type="inferred from homology"/>
<evidence type="ECO:0000256" key="15">
    <source>
        <dbReference type="ARBA" id="ARBA00048407"/>
    </source>
</evidence>
<evidence type="ECO:0000256" key="9">
    <source>
        <dbReference type="ARBA" id="ARBA00023002"/>
    </source>
</evidence>
<dbReference type="GO" id="GO:0004497">
    <property type="term" value="F:monooxygenase activity"/>
    <property type="evidence" value="ECO:0007669"/>
    <property type="project" value="UniProtKB-KW"/>
</dbReference>
<dbReference type="SUPFAM" id="SSF51905">
    <property type="entry name" value="FAD/NAD(P)-binding domain"/>
    <property type="match status" value="1"/>
</dbReference>
<evidence type="ECO:0000313" key="17">
    <source>
        <dbReference type="Proteomes" id="UP001551329"/>
    </source>
</evidence>
<dbReference type="InterPro" id="IPR036188">
    <property type="entry name" value="FAD/NAD-bd_sf"/>
</dbReference>
<keyword evidence="10 16" id="KW-0503">Monooxygenase</keyword>
<dbReference type="Gene3D" id="3.50.50.60">
    <property type="entry name" value="FAD/NAD(P)-binding domain"/>
    <property type="match status" value="1"/>
</dbReference>
<dbReference type="Proteomes" id="UP001551329">
    <property type="component" value="Unassembled WGS sequence"/>
</dbReference>
<keyword evidence="8" id="KW-0521">NADP</keyword>
<evidence type="ECO:0000256" key="4">
    <source>
        <dbReference type="ARBA" id="ARBA00013076"/>
    </source>
</evidence>
<comment type="caution">
    <text evidence="16">The sequence shown here is derived from an EMBL/GenBank/DDBJ whole genome shotgun (WGS) entry which is preliminary data.</text>
</comment>
<dbReference type="PANTHER" id="PTHR42802:SF1">
    <property type="entry name" value="L-ORNITHINE N(5)-MONOOXYGENASE"/>
    <property type="match status" value="1"/>
</dbReference>
<evidence type="ECO:0000256" key="2">
    <source>
        <dbReference type="ARBA" id="ARBA00004924"/>
    </source>
</evidence>
<keyword evidence="7" id="KW-0274">FAD</keyword>
<evidence type="ECO:0000256" key="3">
    <source>
        <dbReference type="ARBA" id="ARBA00007588"/>
    </source>
</evidence>
<dbReference type="RefSeq" id="WP_358472569.1">
    <property type="nucleotide sequence ID" value="NZ_JBEZAE010000002.1"/>
</dbReference>
<dbReference type="PANTHER" id="PTHR42802">
    <property type="entry name" value="MONOOXYGENASE"/>
    <property type="match status" value="1"/>
</dbReference>
<evidence type="ECO:0000256" key="7">
    <source>
        <dbReference type="ARBA" id="ARBA00022827"/>
    </source>
</evidence>
<dbReference type="EMBL" id="JBEZAE010000002">
    <property type="protein sequence ID" value="MEU7069484.1"/>
    <property type="molecule type" value="Genomic_DNA"/>
</dbReference>
<dbReference type="InterPro" id="IPR025700">
    <property type="entry name" value="Lys/Orn_oxygenase"/>
</dbReference>
<evidence type="ECO:0000256" key="8">
    <source>
        <dbReference type="ARBA" id="ARBA00022857"/>
    </source>
</evidence>
<evidence type="ECO:0000313" key="16">
    <source>
        <dbReference type="EMBL" id="MEU7069484.1"/>
    </source>
</evidence>
<evidence type="ECO:0000256" key="6">
    <source>
        <dbReference type="ARBA" id="ARBA00022630"/>
    </source>
</evidence>
<keyword evidence="17" id="KW-1185">Reference proteome</keyword>
<sequence>MSERHVELLAIGAGPANLALAVALSESAPSWLVDSSLVVEQAEDVTWQRGMMMPWARSQVSFLKDLVTLRNPTSRFSFLNYLHSVGRLDDFINTGTFTPHRMEISAYLRWVAAEVPIPVEFNKKAVRIRPVRPESGDLEGWQVTFSDGSVISCRNLVIGGGRDPYVPEAFRSLPAERVIHSTEFSERIGKLDKFGAHRIAVVGAAQSAGEMLWSSYQEFPHARLTLLMRSIGLVAYEGSKFTNELFYPSFVGEFHSSRPEARRQMLDEMYRTNYGGLAPDLLNSLYHQMYQDRLTGTERIDMVSMSDVTSTHMDGDDVVLTFTDRRTGQSDSVRCDTVLLGTGFVRSMPRHIRDLADSLGLADVEVTRDYRMVVPGGTAAGCYLQGVNEATHGIADSLLSVLASRSGEIAADILRHYENDRVPSRTA</sequence>
<evidence type="ECO:0000256" key="10">
    <source>
        <dbReference type="ARBA" id="ARBA00023033"/>
    </source>
</evidence>